<dbReference type="EMBL" id="CENE01000002">
    <property type="protein sequence ID" value="CEQ39116.1"/>
    <property type="molecule type" value="Genomic_DNA"/>
</dbReference>
<comment type="subcellular location">
    <subcellularLocation>
        <location evidence="1">Membrane</location>
        <topology evidence="1">Multi-pass membrane protein</topology>
    </subcellularLocation>
</comment>
<evidence type="ECO:0000256" key="2">
    <source>
        <dbReference type="ARBA" id="ARBA00022692"/>
    </source>
</evidence>
<accession>A0A0D6EGQ5</accession>
<evidence type="ECO:0000313" key="6">
    <source>
        <dbReference type="EMBL" id="CEQ39116.1"/>
    </source>
</evidence>
<keyword evidence="3 5" id="KW-1133">Transmembrane helix</keyword>
<feature type="transmembrane region" description="Helical" evidence="5">
    <location>
        <begin position="108"/>
        <end position="129"/>
    </location>
</feature>
<evidence type="ECO:0000256" key="4">
    <source>
        <dbReference type="ARBA" id="ARBA00023136"/>
    </source>
</evidence>
<dbReference type="GO" id="GO:0000324">
    <property type="term" value="C:fungal-type vacuole"/>
    <property type="evidence" value="ECO:0007669"/>
    <property type="project" value="TreeGrafter"/>
</dbReference>
<evidence type="ECO:0000256" key="3">
    <source>
        <dbReference type="ARBA" id="ARBA00022989"/>
    </source>
</evidence>
<feature type="transmembrane region" description="Helical" evidence="5">
    <location>
        <begin position="75"/>
        <end position="96"/>
    </location>
</feature>
<sequence>PSQHELFRHGSEVELRQRSVGLQRELSCEVKLTQLPPPDSYGYTPSIAMCAVFLALYALSMVVHLGQTFKARRYWWMLLMPVGCLLELVGWAMRAYSHSDPSARSPYIGQLALLVIAPTFFSAALYWSLGLIIADVAPTRCWLSAKWFKALFLTADVISLVIQAVGGGMAGSAGDDVEKLKNGSKCALLPLLPLAASPPGLTFSSTFSSIMLAGIAVQLAVMVLFVLYGSAWVLRAFREVRQSGRKMHLMLFALAIGSAAVIVRGVTQIMMLFDAIPISVIVHPAWFLVVSPHLRQDEEMSQTTMVQMTDRDSLERMK</sequence>
<organism evidence="6 7">
    <name type="scientific">Sporidiobolus salmonicolor</name>
    <name type="common">Yeast-like fungus</name>
    <name type="synonym">Sporobolomyces salmonicolor</name>
    <dbReference type="NCBI Taxonomy" id="5005"/>
    <lineage>
        <taxon>Eukaryota</taxon>
        <taxon>Fungi</taxon>
        <taxon>Dikarya</taxon>
        <taxon>Basidiomycota</taxon>
        <taxon>Pucciniomycotina</taxon>
        <taxon>Microbotryomycetes</taxon>
        <taxon>Sporidiobolales</taxon>
        <taxon>Sporidiobolaceae</taxon>
        <taxon>Sporobolomyces</taxon>
    </lineage>
</organism>
<evidence type="ECO:0000256" key="5">
    <source>
        <dbReference type="SAM" id="Phobius"/>
    </source>
</evidence>
<dbReference type="PANTHER" id="PTHR31465:SF9">
    <property type="entry name" value="SPHINGOID LONG-CHAIN BASE TRANSPORTER RSB1"/>
    <property type="match status" value="1"/>
</dbReference>
<evidence type="ECO:0000256" key="1">
    <source>
        <dbReference type="ARBA" id="ARBA00004141"/>
    </source>
</evidence>
<feature type="transmembrane region" description="Helical" evidence="5">
    <location>
        <begin position="246"/>
        <end position="263"/>
    </location>
</feature>
<evidence type="ECO:0000313" key="7">
    <source>
        <dbReference type="Proteomes" id="UP000243876"/>
    </source>
</evidence>
<feature type="transmembrane region" description="Helical" evidence="5">
    <location>
        <begin position="210"/>
        <end position="234"/>
    </location>
</feature>
<feature type="transmembrane region" description="Helical" evidence="5">
    <location>
        <begin position="150"/>
        <end position="170"/>
    </location>
</feature>
<keyword evidence="4 5" id="KW-0472">Membrane</keyword>
<keyword evidence="2 5" id="KW-0812">Transmembrane</keyword>
<gene>
    <name evidence="6" type="primary">SPOSA6832_00606</name>
</gene>
<dbReference type="PANTHER" id="PTHR31465">
    <property type="entry name" value="PROTEIN RTA1-RELATED"/>
    <property type="match status" value="1"/>
</dbReference>
<feature type="transmembrane region" description="Helical" evidence="5">
    <location>
        <begin position="41"/>
        <end position="63"/>
    </location>
</feature>
<dbReference type="Proteomes" id="UP000243876">
    <property type="component" value="Unassembled WGS sequence"/>
</dbReference>
<feature type="transmembrane region" description="Helical" evidence="5">
    <location>
        <begin position="269"/>
        <end position="290"/>
    </location>
</feature>
<dbReference type="OrthoDB" id="3358017at2759"/>
<dbReference type="InterPro" id="IPR007568">
    <property type="entry name" value="RTA1"/>
</dbReference>
<feature type="non-terminal residue" evidence="6">
    <location>
        <position position="1"/>
    </location>
</feature>
<protein>
    <submittedName>
        <fullName evidence="6">SPOSA6832_00606-mRNA-1:cds</fullName>
    </submittedName>
</protein>
<dbReference type="Pfam" id="PF04479">
    <property type="entry name" value="RTA1"/>
    <property type="match status" value="2"/>
</dbReference>
<reference evidence="7" key="1">
    <citation type="submission" date="2015-02" db="EMBL/GenBank/DDBJ databases">
        <authorList>
            <person name="Gon?alves P."/>
        </authorList>
    </citation>
    <scope>NUCLEOTIDE SEQUENCE [LARGE SCALE GENOMIC DNA]</scope>
</reference>
<name>A0A0D6EGQ5_SPOSA</name>
<dbReference type="GO" id="GO:0005886">
    <property type="term" value="C:plasma membrane"/>
    <property type="evidence" value="ECO:0007669"/>
    <property type="project" value="TreeGrafter"/>
</dbReference>
<keyword evidence="7" id="KW-1185">Reference proteome</keyword>
<proteinExistence type="predicted"/>
<dbReference type="AlphaFoldDB" id="A0A0D6EGQ5"/>